<reference evidence="2" key="1">
    <citation type="submission" date="2021-01" db="EMBL/GenBank/DDBJ databases">
        <authorList>
            <person name="Corre E."/>
            <person name="Pelletier E."/>
            <person name="Niang G."/>
            <person name="Scheremetjew M."/>
            <person name="Finn R."/>
            <person name="Kale V."/>
            <person name="Holt S."/>
            <person name="Cochrane G."/>
            <person name="Meng A."/>
            <person name="Brown T."/>
            <person name="Cohen L."/>
        </authorList>
    </citation>
    <scope>NUCLEOTIDE SEQUENCE</scope>
    <source>
        <strain evidence="2">CCAP 1951/1</strain>
    </source>
</reference>
<protein>
    <submittedName>
        <fullName evidence="2">Uncharacterized protein</fullName>
    </submittedName>
</protein>
<evidence type="ECO:0000256" key="1">
    <source>
        <dbReference type="SAM" id="MobiDB-lite"/>
    </source>
</evidence>
<sequence length="257" mass="26103">MSAESSTPPQWQAFLRDLESQGVTFSAVQFADEYARADVIASCSSLSAIDRAVVSSTWAKLAKQQQQQQPTSSASPQGSSMFGGPSGAIPMGSLDASPIASGSYAFGSPARATGSSYGIGSDPSSLRAALTRGDSTAALPLASEMLQHDPAALTAVLHEFLPHMTTEQIKGILGLGTGDASPDRAAGAVGHSGENGAGGPTINGKPVAAGTVLTAQSLSAQFGAGFTATSNGAYLTFPHTVQPRDTITVRGLSDRFL</sequence>
<feature type="compositionally biased region" description="Low complexity" evidence="1">
    <location>
        <begin position="64"/>
        <end position="80"/>
    </location>
</feature>
<feature type="region of interest" description="Disordered" evidence="1">
    <location>
        <begin position="64"/>
        <end position="87"/>
    </location>
</feature>
<organism evidence="2">
    <name type="scientific">Neobodo designis</name>
    <name type="common">Flagellated protozoan</name>
    <name type="synonym">Bodo designis</name>
    <dbReference type="NCBI Taxonomy" id="312471"/>
    <lineage>
        <taxon>Eukaryota</taxon>
        <taxon>Discoba</taxon>
        <taxon>Euglenozoa</taxon>
        <taxon>Kinetoplastea</taxon>
        <taxon>Metakinetoplastina</taxon>
        <taxon>Neobodonida</taxon>
        <taxon>Neobodo</taxon>
    </lineage>
</organism>
<name>A0A7S1QB72_NEODS</name>
<evidence type="ECO:0000313" key="2">
    <source>
        <dbReference type="EMBL" id="CAD9130559.1"/>
    </source>
</evidence>
<proteinExistence type="predicted"/>
<accession>A0A7S1QB72</accession>
<gene>
    <name evidence="2" type="ORF">NDES1114_LOCUS22241</name>
</gene>
<dbReference type="AlphaFoldDB" id="A0A7S1QB72"/>
<dbReference type="EMBL" id="HBGF01033229">
    <property type="protein sequence ID" value="CAD9130559.1"/>
    <property type="molecule type" value="Transcribed_RNA"/>
</dbReference>